<dbReference type="Pfam" id="PF03364">
    <property type="entry name" value="Polyketide_cyc"/>
    <property type="match status" value="1"/>
</dbReference>
<dbReference type="InterPro" id="IPR044996">
    <property type="entry name" value="COQ10-like"/>
</dbReference>
<dbReference type="CDD" id="cd07813">
    <property type="entry name" value="COQ10p_like"/>
    <property type="match status" value="1"/>
</dbReference>
<evidence type="ECO:0000313" key="4">
    <source>
        <dbReference type="Proteomes" id="UP001595711"/>
    </source>
</evidence>
<dbReference type="InterPro" id="IPR005031">
    <property type="entry name" value="COQ10_START"/>
</dbReference>
<reference evidence="4" key="1">
    <citation type="journal article" date="2019" name="Int. J. Syst. Evol. Microbiol.">
        <title>The Global Catalogue of Microorganisms (GCM) 10K type strain sequencing project: providing services to taxonomists for standard genome sequencing and annotation.</title>
        <authorList>
            <consortium name="The Broad Institute Genomics Platform"/>
            <consortium name="The Broad Institute Genome Sequencing Center for Infectious Disease"/>
            <person name="Wu L."/>
            <person name="Ma J."/>
        </authorList>
    </citation>
    <scope>NUCLEOTIDE SEQUENCE [LARGE SCALE GENOMIC DNA]</scope>
    <source>
        <strain evidence="4">KCTC 42182</strain>
    </source>
</reference>
<sequence>MPTHAEKRVLPYRPDQLYAVVAGVEHYPKFLPWCTGARIRERGPNLLVADLIIGFKMFRERFTSKVMLDPEGMRIDVEYTDGPFKYLRNHWIFLPHEQGCEIDFFVDFEFRSKLLQKTIELLFNEAVRRMVAAFETRARHLYGENGLSLPPGATIRTA</sequence>
<gene>
    <name evidence="3" type="ORF">ACFOOQ_21630</name>
</gene>
<keyword evidence="4" id="KW-1185">Reference proteome</keyword>
<name>A0ABV7VNP6_9PROT</name>
<protein>
    <submittedName>
        <fullName evidence="3">Type II toxin-antitoxin system RatA family toxin</fullName>
    </submittedName>
</protein>
<comment type="similarity">
    <text evidence="1">Belongs to the ribosome association toxin RatA family.</text>
</comment>
<dbReference type="PANTHER" id="PTHR12901">
    <property type="entry name" value="SPERM PROTEIN HOMOLOG"/>
    <property type="match status" value="1"/>
</dbReference>
<feature type="domain" description="Coenzyme Q-binding protein COQ10 START" evidence="2">
    <location>
        <begin position="10"/>
        <end position="135"/>
    </location>
</feature>
<accession>A0ABV7VNP6</accession>
<dbReference type="Proteomes" id="UP001595711">
    <property type="component" value="Unassembled WGS sequence"/>
</dbReference>
<organism evidence="3 4">
    <name type="scientific">Ferrovibrio xuzhouensis</name>
    <dbReference type="NCBI Taxonomy" id="1576914"/>
    <lineage>
        <taxon>Bacteria</taxon>
        <taxon>Pseudomonadati</taxon>
        <taxon>Pseudomonadota</taxon>
        <taxon>Alphaproteobacteria</taxon>
        <taxon>Rhodospirillales</taxon>
        <taxon>Rhodospirillaceae</taxon>
        <taxon>Ferrovibrio</taxon>
    </lineage>
</organism>
<comment type="caution">
    <text evidence="3">The sequence shown here is derived from an EMBL/GenBank/DDBJ whole genome shotgun (WGS) entry which is preliminary data.</text>
</comment>
<proteinExistence type="inferred from homology"/>
<evidence type="ECO:0000313" key="3">
    <source>
        <dbReference type="EMBL" id="MFC3678166.1"/>
    </source>
</evidence>
<evidence type="ECO:0000259" key="2">
    <source>
        <dbReference type="Pfam" id="PF03364"/>
    </source>
</evidence>
<dbReference type="InterPro" id="IPR023393">
    <property type="entry name" value="START-like_dom_sf"/>
</dbReference>
<dbReference type="SUPFAM" id="SSF55961">
    <property type="entry name" value="Bet v1-like"/>
    <property type="match status" value="1"/>
</dbReference>
<evidence type="ECO:0000256" key="1">
    <source>
        <dbReference type="ARBA" id="ARBA00008918"/>
    </source>
</evidence>
<dbReference type="EMBL" id="JBHRYJ010000007">
    <property type="protein sequence ID" value="MFC3678166.1"/>
    <property type="molecule type" value="Genomic_DNA"/>
</dbReference>
<dbReference type="Gene3D" id="3.30.530.20">
    <property type="match status" value="1"/>
</dbReference>
<dbReference type="RefSeq" id="WP_379729768.1">
    <property type="nucleotide sequence ID" value="NZ_JBHRYJ010000007.1"/>
</dbReference>
<dbReference type="PANTHER" id="PTHR12901:SF10">
    <property type="entry name" value="COENZYME Q-BINDING PROTEIN COQ10, MITOCHONDRIAL"/>
    <property type="match status" value="1"/>
</dbReference>